<dbReference type="Proteomes" id="UP000637423">
    <property type="component" value="Unassembled WGS sequence"/>
</dbReference>
<evidence type="ECO:0000313" key="3">
    <source>
        <dbReference type="Proteomes" id="UP000637423"/>
    </source>
</evidence>
<dbReference type="AlphaFoldDB" id="A0A916UUL7"/>
<proteinExistence type="predicted"/>
<dbReference type="InterPro" id="IPR054353">
    <property type="entry name" value="IstA-like_C"/>
</dbReference>
<accession>A0A916UUL7</accession>
<dbReference type="EMBL" id="BMED01000004">
    <property type="protein sequence ID" value="GGC87581.1"/>
    <property type="molecule type" value="Genomic_DNA"/>
</dbReference>
<dbReference type="Pfam" id="PF22483">
    <property type="entry name" value="Mu-transpos_C_2"/>
    <property type="match status" value="1"/>
</dbReference>
<gene>
    <name evidence="2" type="ORF">GCM10011396_38560</name>
</gene>
<keyword evidence="3" id="KW-1185">Reference proteome</keyword>
<reference evidence="2" key="2">
    <citation type="submission" date="2020-09" db="EMBL/GenBank/DDBJ databases">
        <authorList>
            <person name="Sun Q."/>
            <person name="Zhou Y."/>
        </authorList>
    </citation>
    <scope>NUCLEOTIDE SEQUENCE</scope>
    <source>
        <strain evidence="2">CGMCC 1.10998</strain>
    </source>
</reference>
<evidence type="ECO:0000313" key="2">
    <source>
        <dbReference type="EMBL" id="GGC87581.1"/>
    </source>
</evidence>
<protein>
    <recommendedName>
        <fullName evidence="1">Transposase for insertion sequence element IS21-like C-terminal domain-containing protein</fullName>
    </recommendedName>
</protein>
<reference evidence="2" key="1">
    <citation type="journal article" date="2014" name="Int. J. Syst. Evol. Microbiol.">
        <title>Complete genome sequence of Corynebacterium casei LMG S-19264T (=DSM 44701T), isolated from a smear-ripened cheese.</title>
        <authorList>
            <consortium name="US DOE Joint Genome Institute (JGI-PGF)"/>
            <person name="Walter F."/>
            <person name="Albersmeier A."/>
            <person name="Kalinowski J."/>
            <person name="Ruckert C."/>
        </authorList>
    </citation>
    <scope>NUCLEOTIDE SEQUENCE</scope>
    <source>
        <strain evidence="2">CGMCC 1.10998</strain>
    </source>
</reference>
<name>A0A916UUL7_9BURK</name>
<comment type="caution">
    <text evidence="2">The sequence shown here is derived from an EMBL/GenBank/DDBJ whole genome shotgun (WGS) entry which is preliminary data.</text>
</comment>
<evidence type="ECO:0000259" key="1">
    <source>
        <dbReference type="Pfam" id="PF22483"/>
    </source>
</evidence>
<feature type="domain" description="Transposase for insertion sequence element IS21-like C-terminal" evidence="1">
    <location>
        <begin position="7"/>
        <end position="54"/>
    </location>
</feature>
<sequence length="155" mass="17735">MLNGCLNDYSVPTHSGHQAILVKGTFDWVDIYLVGKPERIAHHRRSYAKADFVVNPLHYLALLEKKPRALDQAAPLQEGALPAAFERLRRLLEARMDKRGRKEYIQVPRLLETFSIGQVEHAIGQAQHLGVLSFYAIKHPIHRFHLQLRRKAAVC</sequence>
<organism evidence="2 3">
    <name type="scientific">Undibacterium terreum</name>
    <dbReference type="NCBI Taxonomy" id="1224302"/>
    <lineage>
        <taxon>Bacteria</taxon>
        <taxon>Pseudomonadati</taxon>
        <taxon>Pseudomonadota</taxon>
        <taxon>Betaproteobacteria</taxon>
        <taxon>Burkholderiales</taxon>
        <taxon>Oxalobacteraceae</taxon>
        <taxon>Undibacterium</taxon>
    </lineage>
</organism>